<accession>A0ABP9DF70</accession>
<evidence type="ECO:0000313" key="2">
    <source>
        <dbReference type="EMBL" id="GAA4841462.1"/>
    </source>
</evidence>
<reference evidence="3" key="1">
    <citation type="journal article" date="2019" name="Int. J. Syst. Evol. Microbiol.">
        <title>The Global Catalogue of Microorganisms (GCM) 10K type strain sequencing project: providing services to taxonomists for standard genome sequencing and annotation.</title>
        <authorList>
            <consortium name="The Broad Institute Genomics Platform"/>
            <consortium name="The Broad Institute Genome Sequencing Center for Infectious Disease"/>
            <person name="Wu L."/>
            <person name="Ma J."/>
        </authorList>
    </citation>
    <scope>NUCLEOTIDE SEQUENCE [LARGE SCALE GENOMIC DNA]</scope>
    <source>
        <strain evidence="3">JCM 13006</strain>
    </source>
</reference>
<feature type="transmembrane region" description="Helical" evidence="1">
    <location>
        <begin position="12"/>
        <end position="33"/>
    </location>
</feature>
<gene>
    <name evidence="2" type="ORF">GCM10023235_16490</name>
</gene>
<sequence>MAAWFGRVWPGLLVAGAVLALVAGVVLTGWRWLAGPARGYAVGTWRSEAGTVVRLAADGTVRAELLPADENCWLPSGERVPFAASGTWAPGLIDSVGPGVVLTLKADGEPLPCYVSLAYDGRPWLEGLVFNDGRDLNPLAKD</sequence>
<keyword evidence="1" id="KW-0472">Membrane</keyword>
<comment type="caution">
    <text evidence="2">The sequence shown here is derived from an EMBL/GenBank/DDBJ whole genome shotgun (WGS) entry which is preliminary data.</text>
</comment>
<evidence type="ECO:0000313" key="3">
    <source>
        <dbReference type="Proteomes" id="UP001501752"/>
    </source>
</evidence>
<keyword evidence="3" id="KW-1185">Reference proteome</keyword>
<dbReference type="Proteomes" id="UP001501752">
    <property type="component" value="Unassembled WGS sequence"/>
</dbReference>
<organism evidence="2 3">
    <name type="scientific">Kitasatospora terrestris</name>
    <dbReference type="NCBI Taxonomy" id="258051"/>
    <lineage>
        <taxon>Bacteria</taxon>
        <taxon>Bacillati</taxon>
        <taxon>Actinomycetota</taxon>
        <taxon>Actinomycetes</taxon>
        <taxon>Kitasatosporales</taxon>
        <taxon>Streptomycetaceae</taxon>
        <taxon>Kitasatospora</taxon>
    </lineage>
</organism>
<evidence type="ECO:0008006" key="4">
    <source>
        <dbReference type="Google" id="ProtNLM"/>
    </source>
</evidence>
<proteinExistence type="predicted"/>
<evidence type="ECO:0000256" key="1">
    <source>
        <dbReference type="SAM" id="Phobius"/>
    </source>
</evidence>
<dbReference type="EMBL" id="BAABIS010000001">
    <property type="protein sequence ID" value="GAA4841462.1"/>
    <property type="molecule type" value="Genomic_DNA"/>
</dbReference>
<dbReference type="RefSeq" id="WP_345696106.1">
    <property type="nucleotide sequence ID" value="NZ_BAABIS010000001.1"/>
</dbReference>
<keyword evidence="1" id="KW-0812">Transmembrane</keyword>
<keyword evidence="1" id="KW-1133">Transmembrane helix</keyword>
<name>A0ABP9DF70_9ACTN</name>
<protein>
    <recommendedName>
        <fullName evidence="4">DUF2550 domain-containing protein</fullName>
    </recommendedName>
</protein>